<dbReference type="InterPro" id="IPR029021">
    <property type="entry name" value="Prot-tyrosine_phosphatase-like"/>
</dbReference>
<proteinExistence type="inferred from homology"/>
<gene>
    <name evidence="11" type="primary">OCA1</name>
    <name evidence="11" type="ORF">TWF696_003102</name>
</gene>
<comment type="subcellular location">
    <subcellularLocation>
        <location evidence="1">Cytoplasm</location>
    </subcellularLocation>
</comment>
<name>A0AAV9TZ30_9PEZI</name>
<evidence type="ECO:0000313" key="12">
    <source>
        <dbReference type="Proteomes" id="UP001375240"/>
    </source>
</evidence>
<dbReference type="PROSITE" id="PS50054">
    <property type="entry name" value="TYR_PHOSPHATASE_DUAL"/>
    <property type="match status" value="1"/>
</dbReference>
<dbReference type="Pfam" id="PF03162">
    <property type="entry name" value="Y_phosphatase2"/>
    <property type="match status" value="1"/>
</dbReference>
<comment type="function">
    <text evidence="7">Putative tyrosine-protein phosphatase required for protection against superoxide stress.</text>
</comment>
<evidence type="ECO:0000256" key="9">
    <source>
        <dbReference type="ARBA" id="ARBA00051722"/>
    </source>
</evidence>
<feature type="domain" description="Tyrosine-protein phosphatase" evidence="10">
    <location>
        <begin position="18"/>
        <end position="172"/>
    </location>
</feature>
<comment type="similarity">
    <text evidence="2">Belongs to the protein-tyrosine phosphatase family.</text>
</comment>
<dbReference type="GO" id="GO:0005737">
    <property type="term" value="C:cytoplasm"/>
    <property type="evidence" value="ECO:0007669"/>
    <property type="project" value="UniProtKB-SubCell"/>
</dbReference>
<evidence type="ECO:0000256" key="1">
    <source>
        <dbReference type="ARBA" id="ARBA00004496"/>
    </source>
</evidence>
<keyword evidence="6" id="KW-0904">Protein phosphatase</keyword>
<dbReference type="GO" id="GO:0004725">
    <property type="term" value="F:protein tyrosine phosphatase activity"/>
    <property type="evidence" value="ECO:0007669"/>
    <property type="project" value="UniProtKB-EC"/>
</dbReference>
<dbReference type="Gene3D" id="3.90.190.10">
    <property type="entry name" value="Protein tyrosine phosphatase superfamily"/>
    <property type="match status" value="1"/>
</dbReference>
<dbReference type="InterPro" id="IPR004861">
    <property type="entry name" value="Siw14-like"/>
</dbReference>
<evidence type="ECO:0000313" key="11">
    <source>
        <dbReference type="EMBL" id="KAK6332385.1"/>
    </source>
</evidence>
<dbReference type="Proteomes" id="UP001375240">
    <property type="component" value="Unassembled WGS sequence"/>
</dbReference>
<dbReference type="PRINTS" id="PR01911">
    <property type="entry name" value="PFDSPHPHTASE"/>
</dbReference>
<evidence type="ECO:0000256" key="3">
    <source>
        <dbReference type="ARBA" id="ARBA00013064"/>
    </source>
</evidence>
<keyword evidence="12" id="KW-1185">Reference proteome</keyword>
<dbReference type="EMBL" id="JAVHNQ010000015">
    <property type="protein sequence ID" value="KAK6332385.1"/>
    <property type="molecule type" value="Genomic_DNA"/>
</dbReference>
<keyword evidence="4" id="KW-0963">Cytoplasm</keyword>
<evidence type="ECO:0000259" key="10">
    <source>
        <dbReference type="PROSITE" id="PS50054"/>
    </source>
</evidence>
<comment type="caution">
    <text evidence="11">The sequence shown here is derived from an EMBL/GenBank/DDBJ whole genome shotgun (WGS) entry which is preliminary data.</text>
</comment>
<dbReference type="EC" id="3.1.3.48" evidence="3"/>
<protein>
    <recommendedName>
        <fullName evidence="8">Putative tyrosine-protein phosphatase OCA1</fullName>
        <ecNumber evidence="3">3.1.3.48</ecNumber>
    </recommendedName>
</protein>
<evidence type="ECO:0000256" key="6">
    <source>
        <dbReference type="ARBA" id="ARBA00022912"/>
    </source>
</evidence>
<comment type="catalytic activity">
    <reaction evidence="9">
        <text>O-phospho-L-tyrosyl-[protein] + H2O = L-tyrosyl-[protein] + phosphate</text>
        <dbReference type="Rhea" id="RHEA:10684"/>
        <dbReference type="Rhea" id="RHEA-COMP:10136"/>
        <dbReference type="Rhea" id="RHEA-COMP:20101"/>
        <dbReference type="ChEBI" id="CHEBI:15377"/>
        <dbReference type="ChEBI" id="CHEBI:43474"/>
        <dbReference type="ChEBI" id="CHEBI:46858"/>
        <dbReference type="ChEBI" id="CHEBI:61978"/>
        <dbReference type="EC" id="3.1.3.48"/>
    </reaction>
</comment>
<evidence type="ECO:0000256" key="8">
    <source>
        <dbReference type="ARBA" id="ARBA00039934"/>
    </source>
</evidence>
<dbReference type="SUPFAM" id="SSF52799">
    <property type="entry name" value="(Phosphotyrosine protein) phosphatases II"/>
    <property type="match status" value="1"/>
</dbReference>
<sequence>MMASTSQHTLSKLVPPLNFACVEEGLFRSAGPLALNLPFISELALNTVIWMAKEDPSPEFLQLAEEKGIKVLNFGIPEITTAWEPEVEKNTSGALQAIADASNGRILVSCTMGRHRTGTVIGCFRRLQNWSTASTFAEYRRFTGSQKYRVINELHIETFNRASIQLPEGDKRQPWLRDIDI</sequence>
<dbReference type="PANTHER" id="PTHR31126:SF8">
    <property type="entry name" value="TYROSINE-PROTEIN PHOSPHATASE OCA1-RELATED"/>
    <property type="match status" value="1"/>
</dbReference>
<accession>A0AAV9TZ30</accession>
<dbReference type="PANTHER" id="PTHR31126">
    <property type="entry name" value="TYROSINE-PROTEIN PHOSPHATASE"/>
    <property type="match status" value="1"/>
</dbReference>
<dbReference type="FunFam" id="3.90.190.10:FF:000035">
    <property type="entry name" value="Tyrosine phosphatase, putative"/>
    <property type="match status" value="1"/>
</dbReference>
<dbReference type="InterPro" id="IPR020422">
    <property type="entry name" value="TYR_PHOSPHATASE_DUAL_dom"/>
</dbReference>
<evidence type="ECO:0000256" key="4">
    <source>
        <dbReference type="ARBA" id="ARBA00022490"/>
    </source>
</evidence>
<evidence type="ECO:0000256" key="2">
    <source>
        <dbReference type="ARBA" id="ARBA00009580"/>
    </source>
</evidence>
<evidence type="ECO:0000256" key="5">
    <source>
        <dbReference type="ARBA" id="ARBA00022801"/>
    </source>
</evidence>
<dbReference type="InterPro" id="IPR020428">
    <property type="entry name" value="PFA-DSPs"/>
</dbReference>
<organism evidence="11 12">
    <name type="scientific">Orbilia brochopaga</name>
    <dbReference type="NCBI Taxonomy" id="3140254"/>
    <lineage>
        <taxon>Eukaryota</taxon>
        <taxon>Fungi</taxon>
        <taxon>Dikarya</taxon>
        <taxon>Ascomycota</taxon>
        <taxon>Pezizomycotina</taxon>
        <taxon>Orbiliomycetes</taxon>
        <taxon>Orbiliales</taxon>
        <taxon>Orbiliaceae</taxon>
        <taxon>Orbilia</taxon>
    </lineage>
</organism>
<keyword evidence="5" id="KW-0378">Hydrolase</keyword>
<reference evidence="11 12" key="1">
    <citation type="submission" date="2019-10" db="EMBL/GenBank/DDBJ databases">
        <authorList>
            <person name="Palmer J.M."/>
        </authorList>
    </citation>
    <scope>NUCLEOTIDE SEQUENCE [LARGE SCALE GENOMIC DNA]</scope>
    <source>
        <strain evidence="11 12">TWF696</strain>
    </source>
</reference>
<evidence type="ECO:0000256" key="7">
    <source>
        <dbReference type="ARBA" id="ARBA00037204"/>
    </source>
</evidence>
<dbReference type="AlphaFoldDB" id="A0AAV9TZ30"/>